<organism evidence="1 2">
    <name type="scientific">Racocetra persica</name>
    <dbReference type="NCBI Taxonomy" id="160502"/>
    <lineage>
        <taxon>Eukaryota</taxon>
        <taxon>Fungi</taxon>
        <taxon>Fungi incertae sedis</taxon>
        <taxon>Mucoromycota</taxon>
        <taxon>Glomeromycotina</taxon>
        <taxon>Glomeromycetes</taxon>
        <taxon>Diversisporales</taxon>
        <taxon>Gigasporaceae</taxon>
        <taxon>Racocetra</taxon>
    </lineage>
</organism>
<sequence length="46" mass="5072">MAVDMVGAIARNVEKIAGIIEVMKIKANRTGIRAIQVFPREVDFSL</sequence>
<dbReference type="EMBL" id="CAJVQC010022915">
    <property type="protein sequence ID" value="CAG8720162.1"/>
    <property type="molecule type" value="Genomic_DNA"/>
</dbReference>
<reference evidence="1" key="1">
    <citation type="submission" date="2021-06" db="EMBL/GenBank/DDBJ databases">
        <authorList>
            <person name="Kallberg Y."/>
            <person name="Tangrot J."/>
            <person name="Rosling A."/>
        </authorList>
    </citation>
    <scope>NUCLEOTIDE SEQUENCE</scope>
    <source>
        <strain evidence="1">MA461A</strain>
    </source>
</reference>
<evidence type="ECO:0000313" key="1">
    <source>
        <dbReference type="EMBL" id="CAG8720162.1"/>
    </source>
</evidence>
<proteinExistence type="predicted"/>
<protein>
    <submittedName>
        <fullName evidence="1">12285_t:CDS:1</fullName>
    </submittedName>
</protein>
<gene>
    <name evidence="1" type="ORF">RPERSI_LOCUS11237</name>
</gene>
<name>A0ACA9PTG1_9GLOM</name>
<keyword evidence="2" id="KW-1185">Reference proteome</keyword>
<feature type="non-terminal residue" evidence="1">
    <location>
        <position position="46"/>
    </location>
</feature>
<dbReference type="Proteomes" id="UP000789920">
    <property type="component" value="Unassembled WGS sequence"/>
</dbReference>
<evidence type="ECO:0000313" key="2">
    <source>
        <dbReference type="Proteomes" id="UP000789920"/>
    </source>
</evidence>
<comment type="caution">
    <text evidence="1">The sequence shown here is derived from an EMBL/GenBank/DDBJ whole genome shotgun (WGS) entry which is preliminary data.</text>
</comment>
<accession>A0ACA9PTG1</accession>